<keyword evidence="2" id="KW-1185">Reference proteome</keyword>
<dbReference type="RefSeq" id="WP_311499002.1">
    <property type="nucleotide sequence ID" value="NZ_JAVRHN010000003.1"/>
</dbReference>
<dbReference type="EMBL" id="JAVRHN010000003">
    <property type="protein sequence ID" value="MDT0685582.1"/>
    <property type="molecule type" value="Genomic_DNA"/>
</dbReference>
<organism evidence="1 2">
    <name type="scientific">Autumnicola psychrophila</name>
    <dbReference type="NCBI Taxonomy" id="3075592"/>
    <lineage>
        <taxon>Bacteria</taxon>
        <taxon>Pseudomonadati</taxon>
        <taxon>Bacteroidota</taxon>
        <taxon>Flavobacteriia</taxon>
        <taxon>Flavobacteriales</taxon>
        <taxon>Flavobacteriaceae</taxon>
        <taxon>Autumnicola</taxon>
    </lineage>
</organism>
<evidence type="ECO:0000313" key="2">
    <source>
        <dbReference type="Proteomes" id="UP001253848"/>
    </source>
</evidence>
<evidence type="ECO:0000313" key="1">
    <source>
        <dbReference type="EMBL" id="MDT0685582.1"/>
    </source>
</evidence>
<reference evidence="1 2" key="1">
    <citation type="submission" date="2023-09" db="EMBL/GenBank/DDBJ databases">
        <authorList>
            <person name="Rey-Velasco X."/>
        </authorList>
    </citation>
    <scope>NUCLEOTIDE SEQUENCE [LARGE SCALE GENOMIC DNA]</scope>
    <source>
        <strain evidence="1 2">F225</strain>
    </source>
</reference>
<gene>
    <name evidence="1" type="ORF">RM541_04365</name>
</gene>
<comment type="caution">
    <text evidence="1">The sequence shown here is derived from an EMBL/GenBank/DDBJ whole genome shotgun (WGS) entry which is preliminary data.</text>
</comment>
<accession>A0ABU3DPD7</accession>
<dbReference type="Proteomes" id="UP001253848">
    <property type="component" value="Unassembled WGS sequence"/>
</dbReference>
<name>A0ABU3DPD7_9FLAO</name>
<sequence>MIKFIGEPIAGEDFEYVLEGGDEVKHKILASVNNRIIYNQEDECDDPPCHEMIHIDPNYASEKILINYSNSEGESQSLEFEVRVRYLRR</sequence>
<protein>
    <submittedName>
        <fullName evidence="1">Uncharacterized protein</fullName>
    </submittedName>
</protein>
<proteinExistence type="predicted"/>